<dbReference type="AlphaFoldDB" id="A0A7X3ME67"/>
<feature type="domain" description="N-acetyltransferase" evidence="1">
    <location>
        <begin position="16"/>
        <end position="174"/>
    </location>
</feature>
<name>A0A7X3ME67_9FIRM</name>
<dbReference type="EMBL" id="WUQX01000001">
    <property type="protein sequence ID" value="MXP74809.1"/>
    <property type="molecule type" value="Genomic_DNA"/>
</dbReference>
<organism evidence="2 3">
    <name type="scientific">Sporofaciens musculi</name>
    <dbReference type="NCBI Taxonomy" id="2681861"/>
    <lineage>
        <taxon>Bacteria</taxon>
        <taxon>Bacillati</taxon>
        <taxon>Bacillota</taxon>
        <taxon>Clostridia</taxon>
        <taxon>Lachnospirales</taxon>
        <taxon>Lachnospiraceae</taxon>
        <taxon>Sporofaciens</taxon>
    </lineage>
</organism>
<keyword evidence="3" id="KW-1185">Reference proteome</keyword>
<dbReference type="PROSITE" id="PS51186">
    <property type="entry name" value="GNAT"/>
    <property type="match status" value="1"/>
</dbReference>
<evidence type="ECO:0000259" key="1">
    <source>
        <dbReference type="PROSITE" id="PS51186"/>
    </source>
</evidence>
<dbReference type="Pfam" id="PF00583">
    <property type="entry name" value="Acetyltransf_1"/>
    <property type="match status" value="1"/>
</dbReference>
<dbReference type="GO" id="GO:0016747">
    <property type="term" value="F:acyltransferase activity, transferring groups other than amino-acyl groups"/>
    <property type="evidence" value="ECO:0007669"/>
    <property type="project" value="InterPro"/>
</dbReference>
<gene>
    <name evidence="2" type="ORF">GN277_05260</name>
</gene>
<comment type="caution">
    <text evidence="2">The sequence shown here is derived from an EMBL/GenBank/DDBJ whole genome shotgun (WGS) entry which is preliminary data.</text>
</comment>
<evidence type="ECO:0000313" key="3">
    <source>
        <dbReference type="Proteomes" id="UP000460412"/>
    </source>
</evidence>
<dbReference type="SUPFAM" id="SSF55729">
    <property type="entry name" value="Acyl-CoA N-acyltransferases (Nat)"/>
    <property type="match status" value="1"/>
</dbReference>
<protein>
    <submittedName>
        <fullName evidence="2">GNAT family N-acetyltransferase</fullName>
    </submittedName>
</protein>
<keyword evidence="2" id="KW-0808">Transferase</keyword>
<dbReference type="CDD" id="cd04301">
    <property type="entry name" value="NAT_SF"/>
    <property type="match status" value="1"/>
</dbReference>
<evidence type="ECO:0000313" key="2">
    <source>
        <dbReference type="EMBL" id="MXP74809.1"/>
    </source>
</evidence>
<dbReference type="Proteomes" id="UP000460412">
    <property type="component" value="Unassembled WGS sequence"/>
</dbReference>
<accession>A0A7X3ME67</accession>
<dbReference type="InterPro" id="IPR016181">
    <property type="entry name" value="Acyl_CoA_acyltransferase"/>
</dbReference>
<dbReference type="InterPro" id="IPR000182">
    <property type="entry name" value="GNAT_dom"/>
</dbReference>
<dbReference type="Gene3D" id="3.40.630.30">
    <property type="match status" value="1"/>
</dbReference>
<sequence length="177" mass="20613">METHYRELTEKEICRGLFRQFIRRQIVVECWRRENEKWVIRDDPFIDDWSESDYEFLVTCLKNTIATGGFVYGFFCDGILKGFTSVEKALFGTAEKYLDLTSLHVSQDMRGKGIGKILFHEAGRWAKEHGAEKLYISAHSAVETQAFYKAMGCVEAKEYNQQHVEAEPYDCQLECQL</sequence>
<reference evidence="2 3" key="1">
    <citation type="submission" date="2019-12" db="EMBL/GenBank/DDBJ databases">
        <title>Sporaefaciens musculi gen. nov., sp. nov., a novel bacterium isolated from the caecum of an obese mouse.</title>
        <authorList>
            <person name="Rasmussen T.S."/>
            <person name="Streidl T."/>
            <person name="Hitch T.C.A."/>
            <person name="Wortmann E."/>
            <person name="Deptula P."/>
            <person name="Hansen M."/>
            <person name="Nielsen D.S."/>
            <person name="Clavel T."/>
            <person name="Vogensen F.K."/>
        </authorList>
    </citation>
    <scope>NUCLEOTIDE SEQUENCE [LARGE SCALE GENOMIC DNA]</scope>
    <source>
        <strain evidence="2 3">WCA-9-b2</strain>
    </source>
</reference>
<proteinExistence type="predicted"/>